<dbReference type="InParanoid" id="Q23G99"/>
<keyword evidence="1" id="KW-0175">Coiled coil</keyword>
<proteinExistence type="predicted"/>
<dbReference type="GeneID" id="7842823"/>
<name>Q23G99_TETTS</name>
<evidence type="ECO:0000313" key="2">
    <source>
        <dbReference type="EMBL" id="EAR95361.2"/>
    </source>
</evidence>
<accession>Q23G99</accession>
<gene>
    <name evidence="2" type="ORF">TTHERM_00075660</name>
</gene>
<dbReference type="RefSeq" id="XP_001015606.2">
    <property type="nucleotide sequence ID" value="XM_001015606.2"/>
</dbReference>
<dbReference type="EMBL" id="GG662704">
    <property type="protein sequence ID" value="EAR95361.2"/>
    <property type="molecule type" value="Genomic_DNA"/>
</dbReference>
<organism evidence="2 3">
    <name type="scientific">Tetrahymena thermophila (strain SB210)</name>
    <dbReference type="NCBI Taxonomy" id="312017"/>
    <lineage>
        <taxon>Eukaryota</taxon>
        <taxon>Sar</taxon>
        <taxon>Alveolata</taxon>
        <taxon>Ciliophora</taxon>
        <taxon>Intramacronucleata</taxon>
        <taxon>Oligohymenophorea</taxon>
        <taxon>Hymenostomatida</taxon>
        <taxon>Tetrahymenina</taxon>
        <taxon>Tetrahymenidae</taxon>
        <taxon>Tetrahymena</taxon>
    </lineage>
</organism>
<feature type="coiled-coil region" evidence="1">
    <location>
        <begin position="1430"/>
        <end position="1457"/>
    </location>
</feature>
<evidence type="ECO:0000256" key="1">
    <source>
        <dbReference type="SAM" id="Coils"/>
    </source>
</evidence>
<evidence type="ECO:0000313" key="3">
    <source>
        <dbReference type="Proteomes" id="UP000009168"/>
    </source>
</evidence>
<protein>
    <submittedName>
        <fullName evidence="2">Uncharacterized protein</fullName>
    </submittedName>
</protein>
<dbReference type="HOGENOM" id="CLU_249882_0_0_1"/>
<reference evidence="3" key="1">
    <citation type="journal article" date="2006" name="PLoS Biol.">
        <title>Macronuclear genome sequence of the ciliate Tetrahymena thermophila, a model eukaryote.</title>
        <authorList>
            <person name="Eisen J.A."/>
            <person name="Coyne R.S."/>
            <person name="Wu M."/>
            <person name="Wu D."/>
            <person name="Thiagarajan M."/>
            <person name="Wortman J.R."/>
            <person name="Badger J.H."/>
            <person name="Ren Q."/>
            <person name="Amedeo P."/>
            <person name="Jones K.M."/>
            <person name="Tallon L.J."/>
            <person name="Delcher A.L."/>
            <person name="Salzberg S.L."/>
            <person name="Silva J.C."/>
            <person name="Haas B.J."/>
            <person name="Majoros W.H."/>
            <person name="Farzad M."/>
            <person name="Carlton J.M."/>
            <person name="Smith R.K. Jr."/>
            <person name="Garg J."/>
            <person name="Pearlman R.E."/>
            <person name="Karrer K.M."/>
            <person name="Sun L."/>
            <person name="Manning G."/>
            <person name="Elde N.C."/>
            <person name="Turkewitz A.P."/>
            <person name="Asai D.J."/>
            <person name="Wilkes D.E."/>
            <person name="Wang Y."/>
            <person name="Cai H."/>
            <person name="Collins K."/>
            <person name="Stewart B.A."/>
            <person name="Lee S.R."/>
            <person name="Wilamowska K."/>
            <person name="Weinberg Z."/>
            <person name="Ruzzo W.L."/>
            <person name="Wloga D."/>
            <person name="Gaertig J."/>
            <person name="Frankel J."/>
            <person name="Tsao C.-C."/>
            <person name="Gorovsky M.A."/>
            <person name="Keeling P.J."/>
            <person name="Waller R.F."/>
            <person name="Patron N.J."/>
            <person name="Cherry J.M."/>
            <person name="Stover N.A."/>
            <person name="Krieger C.J."/>
            <person name="del Toro C."/>
            <person name="Ryder H.F."/>
            <person name="Williamson S.C."/>
            <person name="Barbeau R.A."/>
            <person name="Hamilton E.P."/>
            <person name="Orias E."/>
        </authorList>
    </citation>
    <scope>NUCLEOTIDE SEQUENCE [LARGE SCALE GENOMIC DNA]</scope>
    <source>
        <strain evidence="3">SB210</strain>
    </source>
</reference>
<keyword evidence="3" id="KW-1185">Reference proteome</keyword>
<dbReference type="KEGG" id="tet:TTHERM_00075660"/>
<sequence length="1478" mass="175955">MLANLIKRGFSNKNLINQFRRYGLQQRRMYEKRQSFLNEIQWDLKSISFLSNNAQESEQTLKFSIQYLENPLFLIITKNIAQKIHEKPDTENKIIETIQSIFEQKQQSNDLILKIFSLSINPIFQTAKIESYLCNQLNQMLRKNEFGLFSDCIKKNKKFLKQFITKAQNEESISMKGILSQFPDIDLNQDENFSQVEENSLKKDIELAESTPVEENQKASTYKNLLDNQWEENNINYYESNIIKSQFENSELYITLRDLQNQEVSYQILNDDFLKLAEIEFTNSAASNFNYLVKKMEEEQNLYALYLILKYYEQSIMGEAKDDVIVQNFLRRITTIQTTEYLTHLLQQSLDVYQNISVENLIYIISQVKNIEIKFSIECLKQLLKQKGDDLLIGQIVDIVRISSEVIFCKFYTEDLVLENQIENFLQNRIFSNQQLDMLSLKPCFFDLMKICTTIKSIKTKQKIQDYLVEASLHLYGGCFHIPEAEGDADNNHFQIQAFKDIQSTERFARCVHILSKNQQTEMNPETKVLFMTFIENILIHQVYTQSQIILYQIMDILVNTSVLYDMQKFTEINNYVKQNFKQLFQDQQEQLDYNRYQEQQISQMESNPKSSNKQFDLEIEDIDQNSIKITIHYRICSYIRFATKFKFIKDLELDFIDKLVKFLPKNDQRPFSYMYESILSNHSHWMLEDRNKIQTFLHLQDICYVILKQTPYQLNFPIAFCVTLRNYISFNSLFLKKYHIKIVDISEYTPSNILKINKQKNLENNSESDDDLSIDTKQICFPFNIELVKKISSQNKNLKLFLEQYIYEESSEITLQKKKKYIFEQIEYQIANNFPNPNDIFEIIRTQNSIRKELQQNPNYFELIRNYTIFLLKADYSHIIQTSNSQQSNLTQEISGSEKNNSDQMTEKTIETKGNYLSQKQQNDGEKIFGEVLFFTRLCLENQTKSIDFQTIVNFIINNVNYMDFTGLMFSKQFINTTNMRDPRVHSSIQKRIMSIIKQEHLNLKNSLNLLKAFSLDDFDYKTLFLLENEIINKLNLINHTNMAVLLKKYYFKSKYHPSRFTSGISQNAYKYLPQINDQTYWIFLFLSKFKPQTLQSLNLQQIQFEKDALQNEYLLKFIQIFANYDLERLALKKIEPPQIAQNFNKEYYQDINEEINDIKSDVFNRSQILFEKLQFYLIKAPQHTPQDIDFLNYLKTKFMNSETFIPPQKSTNLFLYLQLFYYFRAQTDNQKVLITPQNASLTINGLFNQYQKKINLNLKELIQGCYYVNEMCKRNDKHTHINLQNFQRLFELIQEENREQILTQTPCLQTLMRMYLQVESFLHKNSNSLQEQDKQILVQQLRSSFIYYKIKRNENKDIIIQWLYLLARNSSLEKQNNTLNTVFSKQDQQLLDKLELIFLKNMDIQNSDKVIEVFNAYINTELCSFQILEQLEIFLKNIENQQKALGDRVESSQELKNTQQKISLPFQYKSKKKYQV</sequence>
<dbReference type="Proteomes" id="UP000009168">
    <property type="component" value="Unassembled WGS sequence"/>
</dbReference>